<dbReference type="PANTHER" id="PTHR30244">
    <property type="entry name" value="TRANSAMINASE"/>
    <property type="match status" value="1"/>
</dbReference>
<dbReference type="InterPro" id="IPR000653">
    <property type="entry name" value="DegT/StrS_aminotransferase"/>
</dbReference>
<dbReference type="Gene3D" id="3.40.640.10">
    <property type="entry name" value="Type I PLP-dependent aspartate aminotransferase-like (Major domain)"/>
    <property type="match status" value="1"/>
</dbReference>
<dbReference type="STRING" id="1289135.A966_01873"/>
<dbReference type="PIRSF" id="PIRSF000390">
    <property type="entry name" value="PLP_StrS"/>
    <property type="match status" value="1"/>
</dbReference>
<evidence type="ECO:0000313" key="4">
    <source>
        <dbReference type="Proteomes" id="UP000011663"/>
    </source>
</evidence>
<accession>A0A2U4EXN4</accession>
<dbReference type="GeneID" id="66486840"/>
<dbReference type="InterPro" id="IPR015421">
    <property type="entry name" value="PyrdxlP-dep_Trfase_major"/>
</dbReference>
<dbReference type="InterPro" id="IPR015422">
    <property type="entry name" value="PyrdxlP-dep_Trfase_small"/>
</dbReference>
<evidence type="ECO:0000313" key="3">
    <source>
        <dbReference type="EMBL" id="EKV58028.1"/>
    </source>
</evidence>
<proteinExistence type="inferred from homology"/>
<sequence>MKYELATLSWDEKEKEAIKKIIDSDMYTMGENVYKFEEMFSQYVGSKYAVMVNSGSSANLLMIASLFYSKTFNIKRGDEVIVPAVSWSTTYMPLKQYGLKLKFIDIDINTLNFNITQLEKAVTDKTKIILAVNLLGNPNDFNSINKIIANKNIILLEDNCESLGAVYYGKQLGTFGIMGTYSTFFSHHMTTMEGGVIVTDNEELYHILLCLRAHGWTRQLPKNNKLCIKSDNPFEESFRFILPGYNVRPIEMSGAIGIEQLKKLPNFITERRKNAAYFTNKFSNDKRFIIQKEIEKSSWFGFSFIIKDNSGISRKDIINKLISNNIEVRPIVSGNFLKNEVIKYFDYEIFENVHNAELLDKNGFFVGNHHFDIRDKIDYLEKILMEFK</sequence>
<dbReference type="Proteomes" id="UP000011663">
    <property type="component" value="Unassembled WGS sequence"/>
</dbReference>
<organism evidence="3 4">
    <name type="scientific">Brachyspira hampsonii 30446</name>
    <dbReference type="NCBI Taxonomy" id="1289135"/>
    <lineage>
        <taxon>Bacteria</taxon>
        <taxon>Pseudomonadati</taxon>
        <taxon>Spirochaetota</taxon>
        <taxon>Spirochaetia</taxon>
        <taxon>Brachyspirales</taxon>
        <taxon>Brachyspiraceae</taxon>
        <taxon>Brachyspira</taxon>
    </lineage>
</organism>
<reference evidence="3 4" key="1">
    <citation type="submission" date="2012-07" db="EMBL/GenBank/DDBJ databases">
        <title>Genome sequence of Brachyspira sp. 30446, isolated from a pig with mucohaemorrhagic colitis.</title>
        <authorList>
            <person name="Rubin J.E."/>
            <person name="Fernando C."/>
            <person name="Harding J.C.S."/>
            <person name="Hill J.E."/>
        </authorList>
    </citation>
    <scope>NUCLEOTIDE SEQUENCE [LARGE SCALE GENOMIC DNA]</scope>
    <source>
        <strain evidence="3 4">30446</strain>
    </source>
</reference>
<evidence type="ECO:0000256" key="2">
    <source>
        <dbReference type="RuleBase" id="RU004508"/>
    </source>
</evidence>
<dbReference type="GO" id="GO:0008483">
    <property type="term" value="F:transaminase activity"/>
    <property type="evidence" value="ECO:0007669"/>
    <property type="project" value="UniProtKB-KW"/>
</dbReference>
<keyword evidence="3" id="KW-0808">Transferase</keyword>
<dbReference type="EMBL" id="ALNZ01000009">
    <property type="protein sequence ID" value="EKV58028.1"/>
    <property type="molecule type" value="Genomic_DNA"/>
</dbReference>
<dbReference type="RefSeq" id="WP_008721759.1">
    <property type="nucleotide sequence ID" value="NZ_JH994110.1"/>
</dbReference>
<gene>
    <name evidence="3" type="ORF">A966_01873</name>
</gene>
<dbReference type="Pfam" id="PF01041">
    <property type="entry name" value="DegT_DnrJ_EryC1"/>
    <property type="match status" value="1"/>
</dbReference>
<keyword evidence="2" id="KW-0663">Pyridoxal phosphate</keyword>
<dbReference type="PANTHER" id="PTHR30244:SF34">
    <property type="entry name" value="DTDP-4-AMINO-4,6-DIDEOXYGALACTOSE TRANSAMINASE"/>
    <property type="match status" value="1"/>
</dbReference>
<comment type="similarity">
    <text evidence="1 2">Belongs to the DegT/DnrJ/EryC1 family.</text>
</comment>
<dbReference type="GO" id="GO:0030170">
    <property type="term" value="F:pyridoxal phosphate binding"/>
    <property type="evidence" value="ECO:0007669"/>
    <property type="project" value="TreeGrafter"/>
</dbReference>
<keyword evidence="3" id="KW-0032">Aminotransferase</keyword>
<protein>
    <submittedName>
        <fullName evidence="3">DegT/DnrJ/EryC1/StrS aminotransferase</fullName>
    </submittedName>
</protein>
<dbReference type="InterPro" id="IPR015424">
    <property type="entry name" value="PyrdxlP-dep_Trfase"/>
</dbReference>
<dbReference type="GO" id="GO:0000271">
    <property type="term" value="P:polysaccharide biosynthetic process"/>
    <property type="evidence" value="ECO:0007669"/>
    <property type="project" value="TreeGrafter"/>
</dbReference>
<dbReference type="AlphaFoldDB" id="A0A2U4EXN4"/>
<dbReference type="Gene3D" id="3.90.1150.10">
    <property type="entry name" value="Aspartate Aminotransferase, domain 1"/>
    <property type="match status" value="1"/>
</dbReference>
<evidence type="ECO:0000256" key="1">
    <source>
        <dbReference type="ARBA" id="ARBA00037999"/>
    </source>
</evidence>
<dbReference type="CDD" id="cd00616">
    <property type="entry name" value="AHBA_syn"/>
    <property type="match status" value="1"/>
</dbReference>
<dbReference type="SUPFAM" id="SSF53383">
    <property type="entry name" value="PLP-dependent transferases"/>
    <property type="match status" value="1"/>
</dbReference>
<comment type="caution">
    <text evidence="3">The sequence shown here is derived from an EMBL/GenBank/DDBJ whole genome shotgun (WGS) entry which is preliminary data.</text>
</comment>
<name>A0A2U4EXN4_9SPIR</name>
<dbReference type="OrthoDB" id="9810913at2"/>